<keyword evidence="3" id="KW-0808">Transferase</keyword>
<dbReference type="OrthoDB" id="121884at2759"/>
<dbReference type="InterPro" id="IPR002156">
    <property type="entry name" value="RNaseH_domain"/>
</dbReference>
<dbReference type="PANTHER" id="PTHR37984:SF5">
    <property type="entry name" value="PROTEIN NYNRIN-LIKE"/>
    <property type="match status" value="1"/>
</dbReference>
<feature type="domain" description="Integrase catalytic" evidence="2">
    <location>
        <begin position="564"/>
        <end position="720"/>
    </location>
</feature>
<keyword evidence="3" id="KW-0548">Nucleotidyltransferase</keyword>
<dbReference type="GO" id="GO:0015074">
    <property type="term" value="P:DNA integration"/>
    <property type="evidence" value="ECO:0007669"/>
    <property type="project" value="InterPro"/>
</dbReference>
<sequence length="768" mass="86905">MWNICSTKSEFEKLTIPFLSHEVSAGGIRALLKIVKGIEDLPFPSTYKRVQSFLGSVNYYNKFIEDLPVVAAVLDELDEERVRNLEAAKKSFEILKRTIVSTPLLRHSDKAKPFVTIPHANPWAACAVLSQEHEGLIHPVGFTGRVLKESELRYHIAEKEKDEDGLVAILERSGITSRKHLDKAAETLTPAKGRLNVMPPVSLEMLDANYEGYVLSFNGAAKVTTRVGDIVGAARMAGRHILEGVTANDAEYHGLILGLKLALQFDVKELVAVGDSRIVVQQAQRLINCNQPTMQRRLAEYEDLRKDFASVKLIRVKREFNQAANYLTSKTLVLGESWELNYPDEIVYLRLVSRIPEKIMKPSEIPDTSATDAVRTDQVELGRRNPDLGIPETLAAAAEALMVMTRTRAGVDKESRSSVDRSGYQDERWRKIKVHHDEDPWIQQMKKVLKGDVSDLSRKQVKKIAKVSDPFVLDSREILYRLSAPTPDRPRNKQSELRLVVPESLRADMLHYSHEDFRGGHQGINPTFERLRSEFYWVGVYADVQKFARECVDCASAKGRPPVAGPSPGNQSIRLRWSLLILSLSYLSPIDQFPGYVMCKPVRNAEVQDVAEAYEECVLRRFGASSMIRHDQDPRFMSKVFARFRDLLKSKQRATLGYRPQANGQQERSVQTVMRSVRAYVAEVDQSDWDEHAQRLMFALNTLFDTASLDTPFYLGHGRNDQGTISAMLGPKPSTARNEQPWNGVVKRYGIIAMHWHALKTCKRKRNA</sequence>
<organism evidence="3 4">
    <name type="scientific">Phytophthora megakarya</name>
    <dbReference type="NCBI Taxonomy" id="4795"/>
    <lineage>
        <taxon>Eukaryota</taxon>
        <taxon>Sar</taxon>
        <taxon>Stramenopiles</taxon>
        <taxon>Oomycota</taxon>
        <taxon>Peronosporomycetes</taxon>
        <taxon>Peronosporales</taxon>
        <taxon>Peronosporaceae</taxon>
        <taxon>Phytophthora</taxon>
    </lineage>
</organism>
<keyword evidence="4" id="KW-1185">Reference proteome</keyword>
<keyword evidence="1" id="KW-0511">Multifunctional enzyme</keyword>
<evidence type="ECO:0000313" key="3">
    <source>
        <dbReference type="EMBL" id="OWZ14025.1"/>
    </source>
</evidence>
<dbReference type="InterPro" id="IPR041577">
    <property type="entry name" value="RT_RNaseH_2"/>
</dbReference>
<dbReference type="Gene3D" id="1.10.340.70">
    <property type="match status" value="1"/>
</dbReference>
<accession>A0A225W8W0</accession>
<comment type="caution">
    <text evidence="3">The sequence shown here is derived from an EMBL/GenBank/DDBJ whole genome shotgun (WGS) entry which is preliminary data.</text>
</comment>
<dbReference type="GO" id="GO:0004523">
    <property type="term" value="F:RNA-DNA hybrid ribonuclease activity"/>
    <property type="evidence" value="ECO:0007669"/>
    <property type="project" value="InterPro"/>
</dbReference>
<dbReference type="Pfam" id="PF13456">
    <property type="entry name" value="RVT_3"/>
    <property type="match status" value="1"/>
</dbReference>
<dbReference type="Gene3D" id="3.30.420.10">
    <property type="entry name" value="Ribonuclease H-like superfamily/Ribonuclease H"/>
    <property type="match status" value="2"/>
</dbReference>
<dbReference type="Gene3D" id="3.30.70.270">
    <property type="match status" value="1"/>
</dbReference>
<dbReference type="EMBL" id="NBNE01001435">
    <property type="protein sequence ID" value="OWZ14025.1"/>
    <property type="molecule type" value="Genomic_DNA"/>
</dbReference>
<reference evidence="4" key="1">
    <citation type="submission" date="2017-03" db="EMBL/GenBank/DDBJ databases">
        <title>Phytopthora megakarya and P. palmivora, two closely related causual agents of cacao black pod achieved similar genome size and gene model numbers by different mechanisms.</title>
        <authorList>
            <person name="Ali S."/>
            <person name="Shao J."/>
            <person name="Larry D.J."/>
            <person name="Kronmiller B."/>
            <person name="Shen D."/>
            <person name="Strem M.D."/>
            <person name="Melnick R.L."/>
            <person name="Guiltinan M.J."/>
            <person name="Tyler B.M."/>
            <person name="Meinhardt L.W."/>
            <person name="Bailey B.A."/>
        </authorList>
    </citation>
    <scope>NUCLEOTIDE SEQUENCE [LARGE SCALE GENOMIC DNA]</scope>
    <source>
        <strain evidence="4">zdho120</strain>
    </source>
</reference>
<dbReference type="InterPro" id="IPR043502">
    <property type="entry name" value="DNA/RNA_pol_sf"/>
</dbReference>
<dbReference type="AlphaFoldDB" id="A0A225W8W0"/>
<dbReference type="Proteomes" id="UP000198211">
    <property type="component" value="Unassembled WGS sequence"/>
</dbReference>
<dbReference type="InterPro" id="IPR041588">
    <property type="entry name" value="Integrase_H2C2"/>
</dbReference>
<dbReference type="Pfam" id="PF17921">
    <property type="entry name" value="Integrase_H2C2"/>
    <property type="match status" value="1"/>
</dbReference>
<protein>
    <submittedName>
        <fullName evidence="3">Reverse transcriptase</fullName>
    </submittedName>
</protein>
<dbReference type="InterPro" id="IPR001584">
    <property type="entry name" value="Integrase_cat-core"/>
</dbReference>
<evidence type="ECO:0000313" key="4">
    <source>
        <dbReference type="Proteomes" id="UP000198211"/>
    </source>
</evidence>
<gene>
    <name evidence="3" type="ORF">PHMEG_00012553</name>
</gene>
<dbReference type="PANTHER" id="PTHR37984">
    <property type="entry name" value="PROTEIN CBG26694"/>
    <property type="match status" value="1"/>
</dbReference>
<keyword evidence="3" id="KW-0695">RNA-directed DNA polymerase</keyword>
<dbReference type="InterPro" id="IPR012337">
    <property type="entry name" value="RNaseH-like_sf"/>
</dbReference>
<dbReference type="GO" id="GO:0003964">
    <property type="term" value="F:RNA-directed DNA polymerase activity"/>
    <property type="evidence" value="ECO:0007669"/>
    <property type="project" value="UniProtKB-KW"/>
</dbReference>
<dbReference type="PROSITE" id="PS50994">
    <property type="entry name" value="INTEGRASE"/>
    <property type="match status" value="1"/>
</dbReference>
<dbReference type="InterPro" id="IPR043128">
    <property type="entry name" value="Rev_trsase/Diguanyl_cyclase"/>
</dbReference>
<dbReference type="SUPFAM" id="SSF56672">
    <property type="entry name" value="DNA/RNA polymerases"/>
    <property type="match status" value="1"/>
</dbReference>
<dbReference type="SUPFAM" id="SSF53098">
    <property type="entry name" value="Ribonuclease H-like"/>
    <property type="match status" value="2"/>
</dbReference>
<evidence type="ECO:0000259" key="2">
    <source>
        <dbReference type="PROSITE" id="PS50994"/>
    </source>
</evidence>
<name>A0A225W8W0_9STRA</name>
<proteinExistence type="predicted"/>
<evidence type="ECO:0000256" key="1">
    <source>
        <dbReference type="ARBA" id="ARBA00023268"/>
    </source>
</evidence>
<dbReference type="FunFam" id="1.10.340.70:FF:000001">
    <property type="entry name" value="Retrovirus-related Pol polyprotein from transposon gypsy-like Protein"/>
    <property type="match status" value="1"/>
</dbReference>
<dbReference type="Pfam" id="PF17919">
    <property type="entry name" value="RT_RNaseH_2"/>
    <property type="match status" value="1"/>
</dbReference>
<dbReference type="InterPro" id="IPR050951">
    <property type="entry name" value="Retrovirus_Pol_polyprotein"/>
</dbReference>
<dbReference type="InterPro" id="IPR036397">
    <property type="entry name" value="RNaseH_sf"/>
</dbReference>
<dbReference type="GO" id="GO:0003676">
    <property type="term" value="F:nucleic acid binding"/>
    <property type="evidence" value="ECO:0007669"/>
    <property type="project" value="InterPro"/>
</dbReference>